<evidence type="ECO:0000259" key="1">
    <source>
        <dbReference type="PROSITE" id="PS51725"/>
    </source>
</evidence>
<evidence type="ECO:0000313" key="3">
    <source>
        <dbReference type="Proteomes" id="UP000699975"/>
    </source>
</evidence>
<keyword evidence="2" id="KW-0503">Monooxygenase</keyword>
<dbReference type="PANTHER" id="PTHR33336">
    <property type="entry name" value="QUINOL MONOOXYGENASE YGIN-RELATED"/>
    <property type="match status" value="1"/>
</dbReference>
<accession>A0ABS6SJC4</accession>
<dbReference type="InterPro" id="IPR050744">
    <property type="entry name" value="AI-2_Isomerase_LsrG"/>
</dbReference>
<proteinExistence type="predicted"/>
<dbReference type="EMBL" id="JAGSPB010000001">
    <property type="protein sequence ID" value="MBV7264637.1"/>
    <property type="molecule type" value="Genomic_DNA"/>
</dbReference>
<dbReference type="PROSITE" id="PS51725">
    <property type="entry name" value="ABM"/>
    <property type="match status" value="1"/>
</dbReference>
<comment type="caution">
    <text evidence="2">The sequence shown here is derived from an EMBL/GenBank/DDBJ whole genome shotgun (WGS) entry which is preliminary data.</text>
</comment>
<name>A0ABS6SJC4_9SPHN</name>
<protein>
    <submittedName>
        <fullName evidence="2">Antibiotic biosynthesis monooxygenase</fullName>
    </submittedName>
</protein>
<keyword evidence="3" id="KW-1185">Reference proteome</keyword>
<keyword evidence="2" id="KW-0560">Oxidoreductase</keyword>
<dbReference type="PANTHER" id="PTHR33336:SF15">
    <property type="entry name" value="ABM DOMAIN-CONTAINING PROTEIN"/>
    <property type="match status" value="1"/>
</dbReference>
<feature type="domain" description="ABM" evidence="1">
    <location>
        <begin position="2"/>
        <end position="91"/>
    </location>
</feature>
<dbReference type="GO" id="GO:0004497">
    <property type="term" value="F:monooxygenase activity"/>
    <property type="evidence" value="ECO:0007669"/>
    <property type="project" value="UniProtKB-KW"/>
</dbReference>
<gene>
    <name evidence="2" type="ORF">KCG45_00425</name>
</gene>
<organism evidence="2 3">
    <name type="scientific">Erythrobacter ani</name>
    <dbReference type="NCBI Taxonomy" id="2827235"/>
    <lineage>
        <taxon>Bacteria</taxon>
        <taxon>Pseudomonadati</taxon>
        <taxon>Pseudomonadota</taxon>
        <taxon>Alphaproteobacteria</taxon>
        <taxon>Sphingomonadales</taxon>
        <taxon>Erythrobacteraceae</taxon>
        <taxon>Erythrobacter/Porphyrobacter group</taxon>
        <taxon>Erythrobacter</taxon>
    </lineage>
</organism>
<dbReference type="Pfam" id="PF03992">
    <property type="entry name" value="ABM"/>
    <property type="match status" value="1"/>
</dbReference>
<reference evidence="2 3" key="1">
    <citation type="submission" date="2021-04" db="EMBL/GenBank/DDBJ databases">
        <authorList>
            <person name="Pira H."/>
            <person name="Risdian C."/>
            <person name="Wink J."/>
        </authorList>
    </citation>
    <scope>NUCLEOTIDE SEQUENCE [LARGE SCALE GENOMIC DNA]</scope>
    <source>
        <strain evidence="2 3">WH131</strain>
    </source>
</reference>
<dbReference type="Proteomes" id="UP000699975">
    <property type="component" value="Unassembled WGS sequence"/>
</dbReference>
<dbReference type="InterPro" id="IPR007138">
    <property type="entry name" value="ABM_dom"/>
</dbReference>
<sequence>MLIVLAEAKLGEGALEAGRAAFTSMVEASRKEDGCISYAYAQDVIDPSTLHITEKWVDEAALVSHFQEPHMAAFQKALASLDVKVTEALKFQADDGAPLL</sequence>
<evidence type="ECO:0000313" key="2">
    <source>
        <dbReference type="EMBL" id="MBV7264637.1"/>
    </source>
</evidence>
<dbReference type="RefSeq" id="WP_218315192.1">
    <property type="nucleotide sequence ID" value="NZ_JAGSPB010000001.1"/>
</dbReference>